<accession>A0A2S0MV82</accession>
<sequence>MGYRPDRTRLSGAAPVGHQGDDDLSPEPNLPRWGVVATIKASPRAILDFAAYHLDLGAHRIYLYLDAPNPAREVLGAHPKLRVTECDDRWWRRRGGRPNKHQVRQSVNATHAYARRAEVDWLAHIDVDEFLAPGASVAAALAALPPGTLTARMRPMEALAGSEGMFKAFIPPGPERRPTVARLYPNFGTFVTGGFLSHVAGKVFLRTGLDGIAFRIHNAFQGDVMNPGEAEAGEALALCHRHAGDWEAWIAAFQYRLDRGAYRAELPPAAKNGATLHALLDRIARSEGEAGLRAFFDEVAAASPELVTRLRREGLLREIDLNLQARREKHFPGAVIDP</sequence>
<evidence type="ECO:0000256" key="1">
    <source>
        <dbReference type="SAM" id="MobiDB-lite"/>
    </source>
</evidence>
<dbReference type="Proteomes" id="UP000237655">
    <property type="component" value="Chromosome"/>
</dbReference>
<dbReference type="Pfam" id="PF13704">
    <property type="entry name" value="Glyco_tranf_2_4"/>
    <property type="match status" value="1"/>
</dbReference>
<evidence type="ECO:0000313" key="2">
    <source>
        <dbReference type="EMBL" id="AVO39799.1"/>
    </source>
</evidence>
<name>A0A2S0MV82_9RHOB</name>
<organism evidence="2 3">
    <name type="scientific">Pukyongiella litopenaei</name>
    <dbReference type="NCBI Taxonomy" id="2605946"/>
    <lineage>
        <taxon>Bacteria</taxon>
        <taxon>Pseudomonadati</taxon>
        <taxon>Pseudomonadota</taxon>
        <taxon>Alphaproteobacteria</taxon>
        <taxon>Rhodobacterales</taxon>
        <taxon>Paracoccaceae</taxon>
        <taxon>Pukyongiella</taxon>
    </lineage>
</organism>
<dbReference type="KEGG" id="thas:C6Y53_13020"/>
<evidence type="ECO:0000313" key="3">
    <source>
        <dbReference type="Proteomes" id="UP000237655"/>
    </source>
</evidence>
<dbReference type="AlphaFoldDB" id="A0A2S0MV82"/>
<keyword evidence="3" id="KW-1185">Reference proteome</keyword>
<dbReference type="EMBL" id="CP027665">
    <property type="protein sequence ID" value="AVO39799.1"/>
    <property type="molecule type" value="Genomic_DNA"/>
</dbReference>
<gene>
    <name evidence="2" type="ORF">C6Y53_13020</name>
</gene>
<keyword evidence="2" id="KW-0808">Transferase</keyword>
<dbReference type="GO" id="GO:0016740">
    <property type="term" value="F:transferase activity"/>
    <property type="evidence" value="ECO:0007669"/>
    <property type="project" value="UniProtKB-KW"/>
</dbReference>
<reference evidence="3" key="1">
    <citation type="submission" date="2018-03" db="EMBL/GenBank/DDBJ databases">
        <title>Genomic analysis of the strain SH-1 isolated from shrimp intestine.</title>
        <authorList>
            <person name="Kim Y.-S."/>
            <person name="Kim S.-E."/>
            <person name="Kim K.-H."/>
        </authorList>
    </citation>
    <scope>NUCLEOTIDE SEQUENCE [LARGE SCALE GENOMIC DNA]</scope>
    <source>
        <strain evidence="3">SH-1</strain>
    </source>
</reference>
<feature type="region of interest" description="Disordered" evidence="1">
    <location>
        <begin position="1"/>
        <end position="29"/>
    </location>
</feature>
<proteinExistence type="predicted"/>
<protein>
    <submittedName>
        <fullName evidence="2">Glycosyltransferase family 2 protein</fullName>
    </submittedName>
</protein>